<proteinExistence type="inferred from homology"/>
<dbReference type="OrthoDB" id="539634at2759"/>
<evidence type="ECO:0000313" key="2">
    <source>
        <dbReference type="EMBL" id="TKA80506.1"/>
    </source>
</evidence>
<name>A0A4U0XVM0_9PEZI</name>
<dbReference type="InterPro" id="IPR038906">
    <property type="entry name" value="TTC36"/>
</dbReference>
<dbReference type="Proteomes" id="UP000308768">
    <property type="component" value="Unassembled WGS sequence"/>
</dbReference>
<dbReference type="STRING" id="331657.A0A4U0XVM0"/>
<gene>
    <name evidence="2" type="ORF">B0A49_00328</name>
</gene>
<comment type="caution">
    <text evidence="2">The sequence shown here is derived from an EMBL/GenBank/DDBJ whole genome shotgun (WGS) entry which is preliminary data.</text>
</comment>
<comment type="similarity">
    <text evidence="1">Belongs to the TTC36 family.</text>
</comment>
<accession>A0A4U0XVM0</accession>
<dbReference type="PANTHER" id="PTHR21405">
    <property type="entry name" value="CDNA SEQUENCE BC021608"/>
    <property type="match status" value="1"/>
</dbReference>
<protein>
    <submittedName>
        <fullName evidence="2">Uncharacterized protein</fullName>
    </submittedName>
</protein>
<dbReference type="PANTHER" id="PTHR21405:SF0">
    <property type="entry name" value="TETRATRICOPEPTIDE REPEAT PROTEIN 36"/>
    <property type="match status" value="1"/>
</dbReference>
<evidence type="ECO:0000313" key="3">
    <source>
        <dbReference type="Proteomes" id="UP000308768"/>
    </source>
</evidence>
<organism evidence="2 3">
    <name type="scientific">Cryomyces minteri</name>
    <dbReference type="NCBI Taxonomy" id="331657"/>
    <lineage>
        <taxon>Eukaryota</taxon>
        <taxon>Fungi</taxon>
        <taxon>Dikarya</taxon>
        <taxon>Ascomycota</taxon>
        <taxon>Pezizomycotina</taxon>
        <taxon>Dothideomycetes</taxon>
        <taxon>Dothideomycetes incertae sedis</taxon>
        <taxon>Cryomyces</taxon>
    </lineage>
</organism>
<sequence>MSPAPRQLSKNDSQVFARVFSPESAIQVPTVLINPNLPAERDILPPLHAQLRKQELVAIRLVESFECSPSTHSSKDSVYQRAIALLNQLIRDHPNYASARNNRAQLIRWRYGDRHAICETPTRFESSVAAATGTALTDLHTAIALASPLRPTDAVSPFQGKMLGQAYTQLAALYHAASKDLNEDSSAVAGSELDAEWSKPFEQYVGWSSETFEEEGSKCFYLGGSYGNEVGKAMARHTNPYAKLCGSIVKEAMRKEYAIV</sequence>
<dbReference type="AlphaFoldDB" id="A0A4U0XVM0"/>
<dbReference type="EMBL" id="NAJN01000056">
    <property type="protein sequence ID" value="TKA80506.1"/>
    <property type="molecule type" value="Genomic_DNA"/>
</dbReference>
<reference evidence="2 3" key="1">
    <citation type="submission" date="2017-03" db="EMBL/GenBank/DDBJ databases">
        <title>Genomes of endolithic fungi from Antarctica.</title>
        <authorList>
            <person name="Coleine C."/>
            <person name="Masonjones S."/>
            <person name="Stajich J.E."/>
        </authorList>
    </citation>
    <scope>NUCLEOTIDE SEQUENCE [LARGE SCALE GENOMIC DNA]</scope>
    <source>
        <strain evidence="2 3">CCFEE 5187</strain>
    </source>
</reference>
<dbReference type="GO" id="GO:0006570">
    <property type="term" value="P:tyrosine metabolic process"/>
    <property type="evidence" value="ECO:0007669"/>
    <property type="project" value="TreeGrafter"/>
</dbReference>
<evidence type="ECO:0000256" key="1">
    <source>
        <dbReference type="ARBA" id="ARBA00006995"/>
    </source>
</evidence>
<keyword evidence="3" id="KW-1185">Reference proteome</keyword>